<organism evidence="1 2">
    <name type="scientific">Cetobacterium ceti</name>
    <dbReference type="NCBI Taxonomy" id="180163"/>
    <lineage>
        <taxon>Bacteria</taxon>
        <taxon>Fusobacteriati</taxon>
        <taxon>Fusobacteriota</taxon>
        <taxon>Fusobacteriia</taxon>
        <taxon>Fusobacteriales</taxon>
        <taxon>Fusobacteriaceae</taxon>
        <taxon>Cetobacterium</taxon>
    </lineage>
</organism>
<dbReference type="EMBL" id="FUWX01000021">
    <property type="protein sequence ID" value="SKA01782.1"/>
    <property type="molecule type" value="Genomic_DNA"/>
</dbReference>
<keyword evidence="2" id="KW-1185">Reference proteome</keyword>
<protein>
    <recommendedName>
        <fullName evidence="3">Phage tail assembly chaperone protein, E, or 41 or 14</fullName>
    </recommendedName>
</protein>
<evidence type="ECO:0008006" key="3">
    <source>
        <dbReference type="Google" id="ProtNLM"/>
    </source>
</evidence>
<dbReference type="STRING" id="180163.SAMN02745174_02287"/>
<dbReference type="RefSeq" id="WP_234977919.1">
    <property type="nucleotide sequence ID" value="NZ_FUWX01000021.1"/>
</dbReference>
<evidence type="ECO:0000313" key="1">
    <source>
        <dbReference type="EMBL" id="SKA01782.1"/>
    </source>
</evidence>
<proteinExistence type="predicted"/>
<gene>
    <name evidence="1" type="ORF">SAMN02745174_02287</name>
</gene>
<dbReference type="AlphaFoldDB" id="A0A1T4QDH3"/>
<accession>A0A1T4QDH3</accession>
<reference evidence="1 2" key="1">
    <citation type="submission" date="2017-02" db="EMBL/GenBank/DDBJ databases">
        <authorList>
            <person name="Peterson S.W."/>
        </authorList>
    </citation>
    <scope>NUCLEOTIDE SEQUENCE [LARGE SCALE GENOMIC DNA]</scope>
    <source>
        <strain evidence="1 2">ATCC 700028</strain>
    </source>
</reference>
<evidence type="ECO:0000313" key="2">
    <source>
        <dbReference type="Proteomes" id="UP000191153"/>
    </source>
</evidence>
<sequence>MKLKKPIAIDGKEIDELKIEKEGFTASALIKAEKEFLVTGGVFPAGAMEDSRAYMLCVAAKILGYKTADLEDKLSGEDFITLTNVVKGFYGGMGGLNSLIQALLEK</sequence>
<dbReference type="Proteomes" id="UP000191153">
    <property type="component" value="Unassembled WGS sequence"/>
</dbReference>
<name>A0A1T4QDH3_9FUSO</name>